<name>A0AA48KNI3_9RHOB</name>
<evidence type="ECO:0000256" key="1">
    <source>
        <dbReference type="SAM" id="MobiDB-lite"/>
    </source>
</evidence>
<dbReference type="Proteomes" id="UP001337723">
    <property type="component" value="Chromosome"/>
</dbReference>
<dbReference type="PROSITE" id="PS50930">
    <property type="entry name" value="HTH_LYTTR"/>
    <property type="match status" value="1"/>
</dbReference>
<dbReference type="Gene3D" id="2.40.50.1020">
    <property type="entry name" value="LytTr DNA-binding domain"/>
    <property type="match status" value="1"/>
</dbReference>
<feature type="transmembrane region" description="Helical" evidence="2">
    <location>
        <begin position="12"/>
        <end position="33"/>
    </location>
</feature>
<feature type="region of interest" description="Disordered" evidence="1">
    <location>
        <begin position="269"/>
        <end position="298"/>
    </location>
</feature>
<sequence>MNTVSKANGLAIWVYRGLAWVFLSLAVTVAAPYNDVMSYDFGQRLVYWGSVNALAILVAALVRHVILAWLRRETLVVLMGVAVVQALVLGPLVWGVNLVVFRFDVGDILWLAEFTVIMGLIAFCVALVRYEVARVRRLAQDQLAMVEKARPTEGPARPGFLDRGDTALAGEVLVVSADDHFLHVTTTEEKGRVRMRFRDALSELDQIPGYRIHRSHWVAKAELLGVRPDGRRHLAYLRSGGSLPVSDAYVEELRRAGLFEAGGRGIGRRIGRAPSTSISAPAPMRPDNSGRSQNSPPV</sequence>
<feature type="transmembrane region" description="Helical" evidence="2">
    <location>
        <begin position="74"/>
        <end position="96"/>
    </location>
</feature>
<organism evidence="4 5">
    <name type="scientific">Roseicyclus marinus</name>
    <dbReference type="NCBI Taxonomy" id="2161673"/>
    <lineage>
        <taxon>Bacteria</taxon>
        <taxon>Pseudomonadati</taxon>
        <taxon>Pseudomonadota</taxon>
        <taxon>Alphaproteobacteria</taxon>
        <taxon>Rhodobacterales</taxon>
        <taxon>Roseobacteraceae</taxon>
        <taxon>Roseicyclus</taxon>
    </lineage>
</organism>
<gene>
    <name evidence="4" type="ORF">MACH21_23680</name>
</gene>
<dbReference type="Pfam" id="PF04397">
    <property type="entry name" value="LytTR"/>
    <property type="match status" value="1"/>
</dbReference>
<dbReference type="SMART" id="SM00850">
    <property type="entry name" value="LytTR"/>
    <property type="match status" value="1"/>
</dbReference>
<keyword evidence="2" id="KW-1133">Transmembrane helix</keyword>
<dbReference type="AlphaFoldDB" id="A0AA48KNI3"/>
<protein>
    <recommendedName>
        <fullName evidence="3">HTH LytTR-type domain-containing protein</fullName>
    </recommendedName>
</protein>
<accession>A0AA48KNI3</accession>
<evidence type="ECO:0000259" key="3">
    <source>
        <dbReference type="PROSITE" id="PS50930"/>
    </source>
</evidence>
<dbReference type="EMBL" id="AP027266">
    <property type="protein sequence ID" value="BDW86191.1"/>
    <property type="molecule type" value="Genomic_DNA"/>
</dbReference>
<proteinExistence type="predicted"/>
<feature type="compositionally biased region" description="Polar residues" evidence="1">
    <location>
        <begin position="289"/>
        <end position="298"/>
    </location>
</feature>
<evidence type="ECO:0000256" key="2">
    <source>
        <dbReference type="SAM" id="Phobius"/>
    </source>
</evidence>
<dbReference type="InterPro" id="IPR007492">
    <property type="entry name" value="LytTR_DNA-bd_dom"/>
</dbReference>
<evidence type="ECO:0000313" key="5">
    <source>
        <dbReference type="Proteomes" id="UP001337723"/>
    </source>
</evidence>
<feature type="domain" description="HTH LytTR-type" evidence="3">
    <location>
        <begin position="171"/>
        <end position="259"/>
    </location>
</feature>
<dbReference type="GO" id="GO:0003677">
    <property type="term" value="F:DNA binding"/>
    <property type="evidence" value="ECO:0007669"/>
    <property type="project" value="InterPro"/>
</dbReference>
<keyword evidence="2" id="KW-0812">Transmembrane</keyword>
<evidence type="ECO:0000313" key="4">
    <source>
        <dbReference type="EMBL" id="BDW86191.1"/>
    </source>
</evidence>
<reference evidence="4 5" key="1">
    <citation type="submission" date="2023-01" db="EMBL/GenBank/DDBJ databases">
        <title>Complete genome sequence of Roseicyclus marinus strain Dej080120_10.</title>
        <authorList>
            <person name="Ueki S."/>
            <person name="Maruyama F."/>
        </authorList>
    </citation>
    <scope>NUCLEOTIDE SEQUENCE [LARGE SCALE GENOMIC DNA]</scope>
    <source>
        <strain evidence="4 5">Dej080120_10</strain>
    </source>
</reference>
<keyword evidence="2" id="KW-0472">Membrane</keyword>
<keyword evidence="5" id="KW-1185">Reference proteome</keyword>
<feature type="transmembrane region" description="Helical" evidence="2">
    <location>
        <begin position="108"/>
        <end position="128"/>
    </location>
</feature>
<dbReference type="KEGG" id="rmai:MACH21_23680"/>
<feature type="transmembrane region" description="Helical" evidence="2">
    <location>
        <begin position="45"/>
        <end position="62"/>
    </location>
</feature>